<dbReference type="Gene3D" id="1.10.10.60">
    <property type="entry name" value="Homeodomain-like"/>
    <property type="match status" value="1"/>
</dbReference>
<keyword evidence="4" id="KW-0547">Nucleotide-binding</keyword>
<dbReference type="InterPro" id="IPR058031">
    <property type="entry name" value="AAA_lid_NorR"/>
</dbReference>
<keyword evidence="5" id="KW-0067">ATP-binding</keyword>
<evidence type="ECO:0000256" key="8">
    <source>
        <dbReference type="ARBA" id="ARBA00023159"/>
    </source>
</evidence>
<keyword evidence="6" id="KW-0902">Two-component regulatory system</keyword>
<evidence type="ECO:0000313" key="11">
    <source>
        <dbReference type="EMBL" id="OWU68083.1"/>
    </source>
</evidence>
<keyword evidence="12" id="KW-1185">Reference proteome</keyword>
<comment type="function">
    <text evidence="1">Required for activation of most nif operons, which are directly involved in nitrogen fixation.</text>
</comment>
<dbReference type="PANTHER" id="PTHR32071:SF57">
    <property type="entry name" value="C4-DICARBOXYLATE TRANSPORT TRANSCRIPTIONAL REGULATORY PROTEIN DCTD"/>
    <property type="match status" value="1"/>
</dbReference>
<dbReference type="EMBL" id="AQQR01000024">
    <property type="protein sequence ID" value="OWU68083.1"/>
    <property type="molecule type" value="Genomic_DNA"/>
</dbReference>
<evidence type="ECO:0000256" key="9">
    <source>
        <dbReference type="ARBA" id="ARBA00023163"/>
    </source>
</evidence>
<proteinExistence type="predicted"/>
<evidence type="ECO:0000313" key="12">
    <source>
        <dbReference type="Proteomes" id="UP000215377"/>
    </source>
</evidence>
<dbReference type="PROSITE" id="PS00688">
    <property type="entry name" value="SIGMA54_INTERACT_3"/>
    <property type="match status" value="1"/>
</dbReference>
<dbReference type="GO" id="GO:0043565">
    <property type="term" value="F:sequence-specific DNA binding"/>
    <property type="evidence" value="ECO:0007669"/>
    <property type="project" value="InterPro"/>
</dbReference>
<dbReference type="Gene3D" id="3.40.50.300">
    <property type="entry name" value="P-loop containing nucleotide triphosphate hydrolases"/>
    <property type="match status" value="1"/>
</dbReference>
<sequence>MFEESRLHHVLRTGVAEIGQIHRLGGRDRVVSRHPIQHDGRIVGAIGRLMCKGPPQLEAMARRINTLEEEIASYRSRAVGMTGPETFLDAIVGESFAIRALKDQIRKIAPLDIPVLIQGADGTGKELVAQALHMQSSRHNARLVTANAKGLPGALLESELFGYQPGSFAGDCKGKAGKLELADRGTIYLDEIGDMPMEVQSKLLRVLQDRLVERVGGETFRRVDVRLISATTRDLDTFIEQDRFRLDLFCRISPVVIAMPTLAERIGDIPLLLQHFAADLARQCNRPPPEIDVSVQEYLMEKSWPGNVRQLRAAVERAMMFAEDGRLTVADFQRDGCPGPGGPPVAAIKASSLPASSPLKHTKLKESLEELENRLISDAIIRFKGNKKKAAEHLGVSRSYLYKKLDMIN</sequence>
<keyword evidence="9" id="KW-0804">Transcription</keyword>
<dbReference type="Pfam" id="PF02954">
    <property type="entry name" value="HTH_8"/>
    <property type="match status" value="1"/>
</dbReference>
<evidence type="ECO:0000256" key="7">
    <source>
        <dbReference type="ARBA" id="ARBA00023015"/>
    </source>
</evidence>
<dbReference type="Gene3D" id="1.10.8.60">
    <property type="match status" value="1"/>
</dbReference>
<name>A0A225NG16_9RHOB</name>
<evidence type="ECO:0000256" key="3">
    <source>
        <dbReference type="ARBA" id="ARBA00015308"/>
    </source>
</evidence>
<dbReference type="SUPFAM" id="SSF52540">
    <property type="entry name" value="P-loop containing nucleoside triphosphate hydrolases"/>
    <property type="match status" value="1"/>
</dbReference>
<dbReference type="GO" id="GO:0005524">
    <property type="term" value="F:ATP binding"/>
    <property type="evidence" value="ECO:0007669"/>
    <property type="project" value="UniProtKB-KW"/>
</dbReference>
<evidence type="ECO:0000256" key="6">
    <source>
        <dbReference type="ARBA" id="ARBA00023012"/>
    </source>
</evidence>
<comment type="caution">
    <text evidence="11">The sequence shown here is derived from an EMBL/GenBank/DDBJ whole genome shotgun (WGS) entry which is preliminary data.</text>
</comment>
<dbReference type="PRINTS" id="PR01590">
    <property type="entry name" value="HTHFIS"/>
</dbReference>
<gene>
    <name evidence="11" type="ORF">ATO3_25085</name>
</gene>
<dbReference type="Proteomes" id="UP000215377">
    <property type="component" value="Unassembled WGS sequence"/>
</dbReference>
<evidence type="ECO:0000256" key="1">
    <source>
        <dbReference type="ARBA" id="ARBA00002167"/>
    </source>
</evidence>
<evidence type="ECO:0000259" key="10">
    <source>
        <dbReference type="PROSITE" id="PS50045"/>
    </source>
</evidence>
<keyword evidence="8" id="KW-0010">Activator</keyword>
<dbReference type="InterPro" id="IPR002078">
    <property type="entry name" value="Sigma_54_int"/>
</dbReference>
<dbReference type="InterPro" id="IPR027417">
    <property type="entry name" value="P-loop_NTPase"/>
</dbReference>
<comment type="subunit">
    <text evidence="2">Interacts with sigma-54.</text>
</comment>
<dbReference type="GO" id="GO:0000160">
    <property type="term" value="P:phosphorelay signal transduction system"/>
    <property type="evidence" value="ECO:0007669"/>
    <property type="project" value="UniProtKB-KW"/>
</dbReference>
<keyword evidence="7" id="KW-0805">Transcription regulation</keyword>
<evidence type="ECO:0000256" key="5">
    <source>
        <dbReference type="ARBA" id="ARBA00022840"/>
    </source>
</evidence>
<dbReference type="InterPro" id="IPR003593">
    <property type="entry name" value="AAA+_ATPase"/>
</dbReference>
<accession>A0A225NG16</accession>
<dbReference type="InterPro" id="IPR025944">
    <property type="entry name" value="Sigma_54_int_dom_CS"/>
</dbReference>
<dbReference type="CDD" id="cd00009">
    <property type="entry name" value="AAA"/>
    <property type="match status" value="1"/>
</dbReference>
<dbReference type="FunFam" id="3.40.50.300:FF:000006">
    <property type="entry name" value="DNA-binding transcriptional regulator NtrC"/>
    <property type="match status" value="1"/>
</dbReference>
<dbReference type="AlphaFoldDB" id="A0A225NG16"/>
<dbReference type="GO" id="GO:0006355">
    <property type="term" value="P:regulation of DNA-templated transcription"/>
    <property type="evidence" value="ECO:0007669"/>
    <property type="project" value="InterPro"/>
</dbReference>
<dbReference type="SUPFAM" id="SSF46689">
    <property type="entry name" value="Homeodomain-like"/>
    <property type="match status" value="1"/>
</dbReference>
<feature type="domain" description="Sigma-54 factor interaction" evidence="10">
    <location>
        <begin position="91"/>
        <end position="320"/>
    </location>
</feature>
<dbReference type="InterPro" id="IPR002197">
    <property type="entry name" value="HTH_Fis"/>
</dbReference>
<evidence type="ECO:0000256" key="2">
    <source>
        <dbReference type="ARBA" id="ARBA00011135"/>
    </source>
</evidence>
<dbReference type="Pfam" id="PF00158">
    <property type="entry name" value="Sigma54_activat"/>
    <property type="match status" value="1"/>
</dbReference>
<protein>
    <recommendedName>
        <fullName evidence="3">Nif-specific regulatory protein</fullName>
    </recommendedName>
</protein>
<dbReference type="PROSITE" id="PS50045">
    <property type="entry name" value="SIGMA54_INTERACT_4"/>
    <property type="match status" value="1"/>
</dbReference>
<dbReference type="SMART" id="SM00382">
    <property type="entry name" value="AAA"/>
    <property type="match status" value="1"/>
</dbReference>
<dbReference type="InterPro" id="IPR009057">
    <property type="entry name" value="Homeodomain-like_sf"/>
</dbReference>
<reference evidence="11 12" key="1">
    <citation type="submission" date="2013-04" db="EMBL/GenBank/DDBJ databases">
        <title>Oceanicola sp. 22II1-22F33 Genome Sequencing.</title>
        <authorList>
            <person name="Lai Q."/>
            <person name="Li G."/>
            <person name="Shao Z."/>
        </authorList>
    </citation>
    <scope>NUCLEOTIDE SEQUENCE [LARGE SCALE GENOMIC DNA]</scope>
    <source>
        <strain evidence="11 12">22II1-22F33</strain>
    </source>
</reference>
<dbReference type="PANTHER" id="PTHR32071">
    <property type="entry name" value="TRANSCRIPTIONAL REGULATORY PROTEIN"/>
    <property type="match status" value="1"/>
</dbReference>
<evidence type="ECO:0000256" key="4">
    <source>
        <dbReference type="ARBA" id="ARBA00022741"/>
    </source>
</evidence>
<dbReference type="Pfam" id="PF25601">
    <property type="entry name" value="AAA_lid_14"/>
    <property type="match status" value="1"/>
</dbReference>
<organism evidence="11 12">
    <name type="scientific">Marinibacterium profundimaris</name>
    <dbReference type="NCBI Taxonomy" id="1679460"/>
    <lineage>
        <taxon>Bacteria</taxon>
        <taxon>Pseudomonadati</taxon>
        <taxon>Pseudomonadota</taxon>
        <taxon>Alphaproteobacteria</taxon>
        <taxon>Rhodobacterales</taxon>
        <taxon>Paracoccaceae</taxon>
        <taxon>Marinibacterium</taxon>
    </lineage>
</organism>